<feature type="domain" description="DUF7033" evidence="1">
    <location>
        <begin position="95"/>
        <end position="183"/>
    </location>
</feature>
<name>A0A1I6IBV7_9FLAO</name>
<evidence type="ECO:0000313" key="3">
    <source>
        <dbReference type="Proteomes" id="UP000199462"/>
    </source>
</evidence>
<dbReference type="Pfam" id="PF23019">
    <property type="entry name" value="DUF7033"/>
    <property type="match status" value="1"/>
</dbReference>
<dbReference type="EMBL" id="FOYX01000001">
    <property type="protein sequence ID" value="SFR64305.1"/>
    <property type="molecule type" value="Genomic_DNA"/>
</dbReference>
<dbReference type="AlphaFoldDB" id="A0A1I6IBV7"/>
<proteinExistence type="predicted"/>
<protein>
    <recommendedName>
        <fullName evidence="1">DUF7033 domain-containing protein</fullName>
    </recommendedName>
</protein>
<dbReference type="Proteomes" id="UP000199462">
    <property type="component" value="Unassembled WGS sequence"/>
</dbReference>
<dbReference type="InterPro" id="IPR054297">
    <property type="entry name" value="DUF7033"/>
</dbReference>
<gene>
    <name evidence="2" type="ORF">SAMN04488010_1463</name>
</gene>
<organism evidence="2 3">
    <name type="scientific">Maribacter stanieri</name>
    <dbReference type="NCBI Taxonomy" id="440514"/>
    <lineage>
        <taxon>Bacteria</taxon>
        <taxon>Pseudomonadati</taxon>
        <taxon>Bacteroidota</taxon>
        <taxon>Flavobacteriia</taxon>
        <taxon>Flavobacteriales</taxon>
        <taxon>Flavobacteriaceae</taxon>
        <taxon>Maribacter</taxon>
    </lineage>
</organism>
<reference evidence="3" key="1">
    <citation type="submission" date="2016-10" db="EMBL/GenBank/DDBJ databases">
        <authorList>
            <person name="Varghese N."/>
            <person name="Submissions S."/>
        </authorList>
    </citation>
    <scope>NUCLEOTIDE SEQUENCE [LARGE SCALE GENOMIC DNA]</scope>
    <source>
        <strain evidence="3">DSM 19891</strain>
    </source>
</reference>
<dbReference type="STRING" id="440514.SAMN04488010_1463"/>
<keyword evidence="3" id="KW-1185">Reference proteome</keyword>
<sequence length="431" mass="50112">MLLIYTHKITPRLTYIMRHIFVNILGVELDFTTKVEEFIKHTGPKITYTKQPLQNEFFIRSNELLFEQGINDIQLNIADWDGVPCFFQAGEKSILPFDIFTASFFMLSRYEEYLPHVKDIHGRFSPKDSVAFQNGFLQKPVVDIWAFKLLDALKERFPELEHKDKTYDFISVLDVATSHCYANRGVVRGLVGLLLDVGTLKLKRVIERIAVGINRQKDPYDNYAEIIALHKKYKVKCNFFFQFADYSKYDKNVSTNSIRFKSLIKYVADYVPVSLAASYSSFSNLELLKKEKANLEVVINRPVNNSKMRYNRVDVPQTYRNLIAAEFTDDYTMGYTFELGFRAGTCSTFQFYDIPLEVKQPIKVHPFAVHDISLSKIKKDQDLLRQVQQITNEVQKVNGTLITMFSNEVLGNKEDRDWMAIYAEIIKEQHV</sequence>
<evidence type="ECO:0000313" key="2">
    <source>
        <dbReference type="EMBL" id="SFR64305.1"/>
    </source>
</evidence>
<accession>A0A1I6IBV7</accession>
<dbReference type="CDD" id="cd10931">
    <property type="entry name" value="CE4_u7"/>
    <property type="match status" value="1"/>
</dbReference>
<evidence type="ECO:0000259" key="1">
    <source>
        <dbReference type="Pfam" id="PF23019"/>
    </source>
</evidence>